<accession>A0A9Q0JD50</accession>
<proteinExistence type="predicted"/>
<evidence type="ECO:0000313" key="4">
    <source>
        <dbReference type="EMBL" id="KAJ4837223.1"/>
    </source>
</evidence>
<feature type="compositionally biased region" description="Polar residues" evidence="2">
    <location>
        <begin position="431"/>
        <end position="445"/>
    </location>
</feature>
<dbReference type="Proteomes" id="UP001141552">
    <property type="component" value="Unassembled WGS sequence"/>
</dbReference>
<feature type="compositionally biased region" description="Polar residues" evidence="2">
    <location>
        <begin position="460"/>
        <end position="474"/>
    </location>
</feature>
<sequence>MSPGLPPHHHRYPFTATASTSPHTYQHPINNQSFRAFSHSQPPYPPQLQNVNPIPLPPNTSNPSPLYFSRWNRKIVQNATNNNQLISLYVANLPPRWLPTDIYLVMSKYGEVMEVFAPKNLNRKGKKYAFVRFNTSVEEQFLLQRINSMQIDGEKLVASFAKNRSTGPTNNKRSYAQPFTMPPPVIQGHPHRHKSFVDALHALDRNMSCVAPASEPGAGKADSSSKNSCSSFIPKDPASACLQRCSFGVLKAPMPFSQALKLFTSIESSIEKIIPVGGVSFLITFKTIAEMNFSVNNHSNEWLQFFTSFKPWSEGDAAVNRLCWVLVLSIKIDSHQYEVGIFESQYDPLDWELSNPSGATGAMESPAFARDCSDDRANQSGSPCFGGSSSNSSHSTQPLPSHAQYCFNDSPISEDPFLLRPIIEKIDPNVEPTQLSHPAQLSKSIPSELSEYEESPLSADPTTSLVPTKSSTFNPSPSGPVAPSQPAPPTSPPSMLSSNHRPILNNPPILPLIPYPNSPSIIDSLVCGPTPSPYRPVFIQNIDSS</sequence>
<dbReference type="Gene3D" id="3.30.70.330">
    <property type="match status" value="1"/>
</dbReference>
<name>A0A9Q0JD50_9ROSI</name>
<feature type="compositionally biased region" description="Low complexity" evidence="2">
    <location>
        <begin position="380"/>
        <end position="399"/>
    </location>
</feature>
<dbReference type="EMBL" id="JAKUCV010003895">
    <property type="protein sequence ID" value="KAJ4837223.1"/>
    <property type="molecule type" value="Genomic_DNA"/>
</dbReference>
<dbReference type="OrthoDB" id="861279at2759"/>
<dbReference type="InterPro" id="IPR000504">
    <property type="entry name" value="RRM_dom"/>
</dbReference>
<feature type="compositionally biased region" description="Polar residues" evidence="2">
    <location>
        <begin position="16"/>
        <end position="51"/>
    </location>
</feature>
<organism evidence="4 5">
    <name type="scientific">Turnera subulata</name>
    <dbReference type="NCBI Taxonomy" id="218843"/>
    <lineage>
        <taxon>Eukaryota</taxon>
        <taxon>Viridiplantae</taxon>
        <taxon>Streptophyta</taxon>
        <taxon>Embryophyta</taxon>
        <taxon>Tracheophyta</taxon>
        <taxon>Spermatophyta</taxon>
        <taxon>Magnoliopsida</taxon>
        <taxon>eudicotyledons</taxon>
        <taxon>Gunneridae</taxon>
        <taxon>Pentapetalae</taxon>
        <taxon>rosids</taxon>
        <taxon>fabids</taxon>
        <taxon>Malpighiales</taxon>
        <taxon>Passifloraceae</taxon>
        <taxon>Turnera</taxon>
    </lineage>
</organism>
<dbReference type="GO" id="GO:0003723">
    <property type="term" value="F:RNA binding"/>
    <property type="evidence" value="ECO:0007669"/>
    <property type="project" value="UniProtKB-UniRule"/>
</dbReference>
<feature type="domain" description="RRM" evidence="3">
    <location>
        <begin position="86"/>
        <end position="163"/>
    </location>
</feature>
<evidence type="ECO:0000256" key="2">
    <source>
        <dbReference type="SAM" id="MobiDB-lite"/>
    </source>
</evidence>
<feature type="region of interest" description="Disordered" evidence="2">
    <location>
        <begin position="1"/>
        <end position="56"/>
    </location>
</feature>
<dbReference type="AlphaFoldDB" id="A0A9Q0JD50"/>
<feature type="compositionally biased region" description="Pro residues" evidence="2">
    <location>
        <begin position="477"/>
        <end position="492"/>
    </location>
</feature>
<comment type="caution">
    <text evidence="4">The sequence shown here is derived from an EMBL/GenBank/DDBJ whole genome shotgun (WGS) entry which is preliminary data.</text>
</comment>
<dbReference type="SUPFAM" id="SSF54928">
    <property type="entry name" value="RNA-binding domain, RBD"/>
    <property type="match status" value="1"/>
</dbReference>
<reference evidence="4" key="1">
    <citation type="submission" date="2022-02" db="EMBL/GenBank/DDBJ databases">
        <authorList>
            <person name="Henning P.M."/>
            <person name="McCubbin A.G."/>
            <person name="Shore J.S."/>
        </authorList>
    </citation>
    <scope>NUCLEOTIDE SEQUENCE</scope>
    <source>
        <strain evidence="4">F60SS</strain>
        <tissue evidence="4">Leaves</tissue>
    </source>
</reference>
<gene>
    <name evidence="4" type="ORF">Tsubulata_008482</name>
</gene>
<feature type="region of interest" description="Disordered" evidence="2">
    <location>
        <begin position="431"/>
        <end position="502"/>
    </location>
</feature>
<feature type="region of interest" description="Disordered" evidence="2">
    <location>
        <begin position="371"/>
        <end position="399"/>
    </location>
</feature>
<dbReference type="CDD" id="cd00590">
    <property type="entry name" value="RRM_SF"/>
    <property type="match status" value="1"/>
</dbReference>
<dbReference type="InterPro" id="IPR012677">
    <property type="entry name" value="Nucleotide-bd_a/b_plait_sf"/>
</dbReference>
<dbReference type="InterPro" id="IPR035979">
    <property type="entry name" value="RBD_domain_sf"/>
</dbReference>
<evidence type="ECO:0000256" key="1">
    <source>
        <dbReference type="PROSITE-ProRule" id="PRU00176"/>
    </source>
</evidence>
<reference evidence="4" key="2">
    <citation type="journal article" date="2023" name="Plants (Basel)">
        <title>Annotation of the Turnera subulata (Passifloraceae) Draft Genome Reveals the S-Locus Evolved after the Divergence of Turneroideae from Passifloroideae in a Stepwise Manner.</title>
        <authorList>
            <person name="Henning P.M."/>
            <person name="Roalson E.H."/>
            <person name="Mir W."/>
            <person name="McCubbin A.G."/>
            <person name="Shore J.S."/>
        </authorList>
    </citation>
    <scope>NUCLEOTIDE SEQUENCE</scope>
    <source>
        <strain evidence="4">F60SS</strain>
    </source>
</reference>
<keyword evidence="1" id="KW-0694">RNA-binding</keyword>
<dbReference type="SMART" id="SM00360">
    <property type="entry name" value="RRM"/>
    <property type="match status" value="1"/>
</dbReference>
<protein>
    <recommendedName>
        <fullName evidence="3">RRM domain-containing protein</fullName>
    </recommendedName>
</protein>
<dbReference type="Pfam" id="PF00076">
    <property type="entry name" value="RRM_1"/>
    <property type="match status" value="1"/>
</dbReference>
<keyword evidence="5" id="KW-1185">Reference proteome</keyword>
<evidence type="ECO:0000313" key="5">
    <source>
        <dbReference type="Proteomes" id="UP001141552"/>
    </source>
</evidence>
<dbReference type="PROSITE" id="PS50102">
    <property type="entry name" value="RRM"/>
    <property type="match status" value="1"/>
</dbReference>
<evidence type="ECO:0000259" key="3">
    <source>
        <dbReference type="PROSITE" id="PS50102"/>
    </source>
</evidence>
<feature type="compositionally biased region" description="Low complexity" evidence="2">
    <location>
        <begin position="493"/>
        <end position="502"/>
    </location>
</feature>